<dbReference type="InterPro" id="IPR016156">
    <property type="entry name" value="FAD/NAD-linked_Rdtase_dimer_sf"/>
</dbReference>
<keyword evidence="4" id="KW-0547">Nucleotide-binding</keyword>
<dbReference type="Gene3D" id="3.50.50.60">
    <property type="entry name" value="FAD/NAD(P)-binding domain"/>
    <property type="match status" value="2"/>
</dbReference>
<dbReference type="GO" id="GO:0016491">
    <property type="term" value="F:oxidoreductase activity"/>
    <property type="evidence" value="ECO:0007669"/>
    <property type="project" value="InterPro"/>
</dbReference>
<proteinExistence type="inferred from homology"/>
<protein>
    <submittedName>
        <fullName evidence="8">Glutathione reductase</fullName>
    </submittedName>
</protein>
<evidence type="ECO:0000256" key="1">
    <source>
        <dbReference type="ARBA" id="ARBA00007532"/>
    </source>
</evidence>
<dbReference type="InterPro" id="IPR023753">
    <property type="entry name" value="FAD/NAD-binding_dom"/>
</dbReference>
<feature type="domain" description="FAD/NAD(P)-binding" evidence="7">
    <location>
        <begin position="4"/>
        <end position="312"/>
    </location>
</feature>
<sequence>MKHYDVIFIGSGHANWHAAVTLKQAGKSVAIIEKDTIAGTCTNYGCDPKILLDGPFELLAQLKQYNGIGVHNGTKIDWAELMAYKHKIIDPLPLQMTALFQQIGIDLIMGAGRLVDDHTVAVADDQFTADNIIIGTGQRAAKLNIPGREYLHDSRDFLDLTNMPQRITFIGAGIISLEFATMAIELGSSVDVVEFADHALNAFDQRHVTKLVTKLQAAGVTFHFNEAVSQVTAEDDHYLVTTKAGLQLISDYVLDATGRVANIEGLGLEEVGIQTTRGGIVVDDHLRTAVSSIYASGDVIDKQIPRLTPTATFESNYIAQQILGNTAAIKYPAIPSVVFTLPRLAQIGVTTAEAADSATYHTQVVPYGQQLMFQYKNEVDAELTLVLDQDNYLVGASLYGNDAPDLINLLTMIIDGHLSATALDQMIFAFPSASIGVISLISTVLHRD</sequence>
<dbReference type="SUPFAM" id="SSF51905">
    <property type="entry name" value="FAD/NAD(P)-binding domain"/>
    <property type="match status" value="1"/>
</dbReference>
<dbReference type="RefSeq" id="WP_010008958.1">
    <property type="nucleotide sequence ID" value="NZ_AZCN01000016.1"/>
</dbReference>
<dbReference type="Pfam" id="PF07992">
    <property type="entry name" value="Pyr_redox_2"/>
    <property type="match status" value="1"/>
</dbReference>
<keyword evidence="2" id="KW-0285">Flavoprotein</keyword>
<dbReference type="GO" id="GO:0000166">
    <property type="term" value="F:nucleotide binding"/>
    <property type="evidence" value="ECO:0007669"/>
    <property type="project" value="UniProtKB-KW"/>
</dbReference>
<evidence type="ECO:0000313" key="9">
    <source>
        <dbReference type="Proteomes" id="UP000051181"/>
    </source>
</evidence>
<dbReference type="AlphaFoldDB" id="A0A0R1FA84"/>
<evidence type="ECO:0000259" key="6">
    <source>
        <dbReference type="Pfam" id="PF02852"/>
    </source>
</evidence>
<feature type="domain" description="Pyridine nucleotide-disulphide oxidoreductase dimerisation" evidence="6">
    <location>
        <begin position="334"/>
        <end position="434"/>
    </location>
</feature>
<comment type="cofactor">
    <cofactor evidence="4">
        <name>FAD</name>
        <dbReference type="ChEBI" id="CHEBI:57692"/>
    </cofactor>
    <text evidence="4">Binds 1 FAD per subunit.</text>
</comment>
<comment type="similarity">
    <text evidence="1">Belongs to the class-I pyridine nucleotide-disulfide oxidoreductase family.</text>
</comment>
<feature type="binding site" evidence="4">
    <location>
        <position position="258"/>
    </location>
    <ligand>
        <name>NAD(+)</name>
        <dbReference type="ChEBI" id="CHEBI:57540"/>
    </ligand>
</feature>
<dbReference type="EMBL" id="AZCN01000016">
    <property type="protein sequence ID" value="KRK18414.1"/>
    <property type="molecule type" value="Genomic_DNA"/>
</dbReference>
<dbReference type="PIRSF" id="PIRSF000350">
    <property type="entry name" value="Mercury_reductase_MerA"/>
    <property type="match status" value="1"/>
</dbReference>
<dbReference type="SUPFAM" id="SSF55424">
    <property type="entry name" value="FAD/NAD-linked reductases, dimerisation (C-terminal) domain"/>
    <property type="match status" value="1"/>
</dbReference>
<dbReference type="Proteomes" id="UP000051181">
    <property type="component" value="Unassembled WGS sequence"/>
</dbReference>
<name>A0A0R1FA84_9LACO</name>
<dbReference type="Gene3D" id="3.30.390.30">
    <property type="match status" value="1"/>
</dbReference>
<evidence type="ECO:0000256" key="2">
    <source>
        <dbReference type="ARBA" id="ARBA00022630"/>
    </source>
</evidence>
<organism evidence="8 9">
    <name type="scientific">Loigolactobacillus coryniformis subsp. coryniformis KCTC 3167 = DSM 20001</name>
    <dbReference type="NCBI Taxonomy" id="913848"/>
    <lineage>
        <taxon>Bacteria</taxon>
        <taxon>Bacillati</taxon>
        <taxon>Bacillota</taxon>
        <taxon>Bacilli</taxon>
        <taxon>Lactobacillales</taxon>
        <taxon>Lactobacillaceae</taxon>
        <taxon>Loigolactobacillus</taxon>
    </lineage>
</organism>
<dbReference type="InterPro" id="IPR036188">
    <property type="entry name" value="FAD/NAD-bd_sf"/>
</dbReference>
<dbReference type="Pfam" id="PF02852">
    <property type="entry name" value="Pyr_redox_dim"/>
    <property type="match status" value="1"/>
</dbReference>
<dbReference type="InterPro" id="IPR001100">
    <property type="entry name" value="Pyr_nuc-diS_OxRdtase"/>
</dbReference>
<feature type="binding site" evidence="4">
    <location>
        <begin position="171"/>
        <end position="178"/>
    </location>
    <ligand>
        <name>NAD(+)</name>
        <dbReference type="ChEBI" id="CHEBI:57540"/>
    </ligand>
</feature>
<evidence type="ECO:0000256" key="3">
    <source>
        <dbReference type="ARBA" id="ARBA00022827"/>
    </source>
</evidence>
<gene>
    <name evidence="8" type="ORF">FD22_GL000601</name>
</gene>
<dbReference type="PRINTS" id="PR00411">
    <property type="entry name" value="PNDRDTASEI"/>
</dbReference>
<evidence type="ECO:0000313" key="8">
    <source>
        <dbReference type="EMBL" id="KRK18414.1"/>
    </source>
</evidence>
<dbReference type="PANTHER" id="PTHR43014">
    <property type="entry name" value="MERCURIC REDUCTASE"/>
    <property type="match status" value="1"/>
</dbReference>
<evidence type="ECO:0000256" key="5">
    <source>
        <dbReference type="PIRSR" id="PIRSR000350-4"/>
    </source>
</evidence>
<dbReference type="PANTHER" id="PTHR43014:SF5">
    <property type="entry name" value="GLUTATHIONE REDUCTASE (NADPH)"/>
    <property type="match status" value="1"/>
</dbReference>
<dbReference type="PATRIC" id="fig|913848.6.peg.615"/>
<dbReference type="eggNOG" id="COG1249">
    <property type="taxonomic scope" value="Bacteria"/>
</dbReference>
<feature type="binding site" evidence="4">
    <location>
        <position position="194"/>
    </location>
    <ligand>
        <name>NAD(+)</name>
        <dbReference type="ChEBI" id="CHEBI:57540"/>
    </ligand>
</feature>
<evidence type="ECO:0000256" key="4">
    <source>
        <dbReference type="PIRSR" id="PIRSR000350-3"/>
    </source>
</evidence>
<feature type="binding site" evidence="4">
    <location>
        <position position="298"/>
    </location>
    <ligand>
        <name>FAD</name>
        <dbReference type="ChEBI" id="CHEBI:57692"/>
    </ligand>
</feature>
<keyword evidence="3 4" id="KW-0274">FAD</keyword>
<dbReference type="PRINTS" id="PR00368">
    <property type="entry name" value="FADPNR"/>
</dbReference>
<reference evidence="8 9" key="1">
    <citation type="journal article" date="2015" name="Genome Announc.">
        <title>Expanding the biotechnology potential of lactobacilli through comparative genomics of 213 strains and associated genera.</title>
        <authorList>
            <person name="Sun Z."/>
            <person name="Harris H.M."/>
            <person name="McCann A."/>
            <person name="Guo C."/>
            <person name="Argimon S."/>
            <person name="Zhang W."/>
            <person name="Yang X."/>
            <person name="Jeffery I.B."/>
            <person name="Cooney J.C."/>
            <person name="Kagawa T.F."/>
            <person name="Liu W."/>
            <person name="Song Y."/>
            <person name="Salvetti E."/>
            <person name="Wrobel A."/>
            <person name="Rasinkangas P."/>
            <person name="Parkhill J."/>
            <person name="Rea M.C."/>
            <person name="O'Sullivan O."/>
            <person name="Ritari J."/>
            <person name="Douillard F.P."/>
            <person name="Paul Ross R."/>
            <person name="Yang R."/>
            <person name="Briner A.E."/>
            <person name="Felis G.E."/>
            <person name="de Vos W.M."/>
            <person name="Barrangou R."/>
            <person name="Klaenhammer T.R."/>
            <person name="Caufield P.W."/>
            <person name="Cui Y."/>
            <person name="Zhang H."/>
            <person name="O'Toole P.W."/>
        </authorList>
    </citation>
    <scope>NUCLEOTIDE SEQUENCE [LARGE SCALE GENOMIC DNA]</scope>
    <source>
        <strain evidence="8 9">DSM 20001</strain>
    </source>
</reference>
<feature type="binding site" evidence="4">
    <location>
        <position position="112"/>
    </location>
    <ligand>
        <name>FAD</name>
        <dbReference type="ChEBI" id="CHEBI:57692"/>
    </ligand>
</feature>
<accession>A0A0R1FA84</accession>
<keyword evidence="4" id="KW-0520">NAD</keyword>
<evidence type="ECO:0000259" key="7">
    <source>
        <dbReference type="Pfam" id="PF07992"/>
    </source>
</evidence>
<feature type="disulfide bond" description="Redox-active" evidence="5">
    <location>
        <begin position="41"/>
        <end position="46"/>
    </location>
</feature>
<dbReference type="GeneID" id="65917808"/>
<comment type="caution">
    <text evidence="8">The sequence shown here is derived from an EMBL/GenBank/DDBJ whole genome shotgun (WGS) entry which is preliminary data.</text>
</comment>
<dbReference type="InterPro" id="IPR004099">
    <property type="entry name" value="Pyr_nucl-diS_OxRdtase_dimer"/>
</dbReference>